<dbReference type="GO" id="GO:0016758">
    <property type="term" value="F:hexosyltransferase activity"/>
    <property type="evidence" value="ECO:0007669"/>
    <property type="project" value="TreeGrafter"/>
</dbReference>
<dbReference type="Proteomes" id="UP000092574">
    <property type="component" value="Chromosome"/>
</dbReference>
<sequence>MKRLLAFSAYYEPEVAASLYLSTNLYEDFAKDGWKVDLFVPMPTRGVDDKIRKIYKNRKKESKGNLSIHRISLIKEGKGTLGRAVRYILMNLLFIWKGITTKTDVIFVQSTPPTQGAMAAIIKKVKKIPLVYNLQDVFPDSMVGMGMTREGSIIFKAGQIIEKFTYKNADKIIVISNDMKNNIIEKGVPVNKISVVSNWIDTKSVKPIVKENNYLFEKYGLSRGDFHVVYAGNLGYAQNIEIIIQAAKRLENIKNIQFVIFGNGAQEEEYKKMAVELGVVNLKFFPIQPYSEVSYVYSLADVSIVSCKKGFGGSAMPSKTWSIMAAGTPVLASFDAGTDMQKIISSDHLGLFSDASNIEGLADNIKYLYLHKKQAEEMGENARRYVEANASRHSCTARYIGIVNSVI</sequence>
<dbReference type="KEGG" id="byl:A4V09_01895"/>
<evidence type="ECO:0000313" key="3">
    <source>
        <dbReference type="EMBL" id="ANU74618.2"/>
    </source>
</evidence>
<proteinExistence type="predicted"/>
<dbReference type="InterPro" id="IPR001296">
    <property type="entry name" value="Glyco_trans_1"/>
</dbReference>
<dbReference type="Pfam" id="PF00534">
    <property type="entry name" value="Glycos_transf_1"/>
    <property type="match status" value="1"/>
</dbReference>
<organism evidence="3 4">
    <name type="scientific">Blautia pseudococcoides</name>
    <dbReference type="NCBI Taxonomy" id="1796616"/>
    <lineage>
        <taxon>Bacteria</taxon>
        <taxon>Bacillati</taxon>
        <taxon>Bacillota</taxon>
        <taxon>Clostridia</taxon>
        <taxon>Lachnospirales</taxon>
        <taxon>Lachnospiraceae</taxon>
        <taxon>Blautia</taxon>
    </lineage>
</organism>
<evidence type="ECO:0000313" key="4">
    <source>
        <dbReference type="Proteomes" id="UP000092574"/>
    </source>
</evidence>
<dbReference type="AlphaFoldDB" id="A0A1C7I6I8"/>
<dbReference type="CDD" id="cd03794">
    <property type="entry name" value="GT4_WbuB-like"/>
    <property type="match status" value="1"/>
</dbReference>
<gene>
    <name evidence="3" type="ORF">A4V09_01895</name>
</gene>
<dbReference type="Pfam" id="PF13439">
    <property type="entry name" value="Glyco_transf_4"/>
    <property type="match status" value="1"/>
</dbReference>
<dbReference type="Gene3D" id="3.40.50.2000">
    <property type="entry name" value="Glycogen Phosphorylase B"/>
    <property type="match status" value="2"/>
</dbReference>
<name>A0A1C7I6I8_9FIRM</name>
<dbReference type="EMBL" id="CP015405">
    <property type="protein sequence ID" value="ANU74618.2"/>
    <property type="molecule type" value="Genomic_DNA"/>
</dbReference>
<feature type="domain" description="Glycosyltransferase subfamily 4-like N-terminal" evidence="2">
    <location>
        <begin position="24"/>
        <end position="203"/>
    </location>
</feature>
<dbReference type="InterPro" id="IPR050194">
    <property type="entry name" value="Glycosyltransferase_grp1"/>
</dbReference>
<dbReference type="PANTHER" id="PTHR45947">
    <property type="entry name" value="SULFOQUINOVOSYL TRANSFERASE SQD2"/>
    <property type="match status" value="1"/>
</dbReference>
<reference evidence="3" key="1">
    <citation type="submission" date="2017-04" db="EMBL/GenBank/DDBJ databases">
        <title>Complete Genome Sequences of Twelve Strains of a Stable Defined Moderately Diverse Mouse Microbiota 2 (sDMDMm2).</title>
        <authorList>
            <person name="Uchimura Y."/>
            <person name="Wyss M."/>
            <person name="Brugiroux S."/>
            <person name="Limenitakis J.P."/>
            <person name="Stecher B."/>
            <person name="McCoy K.D."/>
            <person name="Macpherson A.J."/>
        </authorList>
    </citation>
    <scope>NUCLEOTIDE SEQUENCE</scope>
    <source>
        <strain evidence="3">YL58</strain>
    </source>
</reference>
<protein>
    <submittedName>
        <fullName evidence="3">Glycosyltransferase WbuB</fullName>
    </submittedName>
</protein>
<dbReference type="OrthoDB" id="9811902at2"/>
<feature type="domain" description="Glycosyl transferase family 1" evidence="1">
    <location>
        <begin position="216"/>
        <end position="384"/>
    </location>
</feature>
<evidence type="ECO:0000259" key="2">
    <source>
        <dbReference type="Pfam" id="PF13439"/>
    </source>
</evidence>
<dbReference type="SUPFAM" id="SSF53756">
    <property type="entry name" value="UDP-Glycosyltransferase/glycogen phosphorylase"/>
    <property type="match status" value="1"/>
</dbReference>
<evidence type="ECO:0000259" key="1">
    <source>
        <dbReference type="Pfam" id="PF00534"/>
    </source>
</evidence>
<dbReference type="STRING" id="1796616.A4V09_01895"/>
<keyword evidence="4" id="KW-1185">Reference proteome</keyword>
<dbReference type="PANTHER" id="PTHR45947:SF3">
    <property type="entry name" value="SULFOQUINOVOSYL TRANSFERASE SQD2"/>
    <property type="match status" value="1"/>
</dbReference>
<dbReference type="InterPro" id="IPR028098">
    <property type="entry name" value="Glyco_trans_4-like_N"/>
</dbReference>
<accession>A0A1C7I6I8</accession>